<organism evidence="1 2">
    <name type="scientific">Scopulibacillus darangshiensis</name>
    <dbReference type="NCBI Taxonomy" id="442528"/>
    <lineage>
        <taxon>Bacteria</taxon>
        <taxon>Bacillati</taxon>
        <taxon>Bacillota</taxon>
        <taxon>Bacilli</taxon>
        <taxon>Bacillales</taxon>
        <taxon>Sporolactobacillaceae</taxon>
        <taxon>Scopulibacillus</taxon>
    </lineage>
</organism>
<reference evidence="1 2" key="1">
    <citation type="submission" date="2019-03" db="EMBL/GenBank/DDBJ databases">
        <title>Genomic Encyclopedia of Type Strains, Phase IV (KMG-IV): sequencing the most valuable type-strain genomes for metagenomic binning, comparative biology and taxonomic classification.</title>
        <authorList>
            <person name="Goeker M."/>
        </authorList>
    </citation>
    <scope>NUCLEOTIDE SEQUENCE [LARGE SCALE GENOMIC DNA]</scope>
    <source>
        <strain evidence="1 2">DSM 19377</strain>
    </source>
</reference>
<gene>
    <name evidence="1" type="ORF">EV207_11722</name>
</gene>
<keyword evidence="2" id="KW-1185">Reference proteome</keyword>
<accession>A0A4R2P280</accession>
<dbReference type="Proteomes" id="UP000295416">
    <property type="component" value="Unassembled WGS sequence"/>
</dbReference>
<name>A0A4R2P280_9BACL</name>
<dbReference type="EMBL" id="SLXK01000017">
    <property type="protein sequence ID" value="TCP27795.1"/>
    <property type="molecule type" value="Genomic_DNA"/>
</dbReference>
<proteinExistence type="predicted"/>
<evidence type="ECO:0000313" key="1">
    <source>
        <dbReference type="EMBL" id="TCP27795.1"/>
    </source>
</evidence>
<dbReference type="AlphaFoldDB" id="A0A4R2P280"/>
<evidence type="ECO:0000313" key="2">
    <source>
        <dbReference type="Proteomes" id="UP000295416"/>
    </source>
</evidence>
<protein>
    <submittedName>
        <fullName evidence="1">Uncharacterized protein</fullName>
    </submittedName>
</protein>
<comment type="caution">
    <text evidence="1">The sequence shown here is derived from an EMBL/GenBank/DDBJ whole genome shotgun (WGS) entry which is preliminary data.</text>
</comment>
<sequence>MVKMAYDYLIVTVPITKAKIRVSDIRFLKH</sequence>